<protein>
    <submittedName>
        <fullName evidence="1">Uncharacterized protein</fullName>
    </submittedName>
</protein>
<dbReference type="EMBL" id="RJOH01000007">
    <property type="protein sequence ID" value="RSJ12906.1"/>
    <property type="molecule type" value="Genomic_DNA"/>
</dbReference>
<reference evidence="1 2" key="1">
    <citation type="submission" date="2018-11" db="EMBL/GenBank/DDBJ databases">
        <title>Species Designations Belie Phenotypic and Genotypic Heterogeneity in Oral Streptococci.</title>
        <authorList>
            <person name="Velsko I."/>
        </authorList>
    </citation>
    <scope>NUCLEOTIDE SEQUENCE [LARGE SCALE GENOMIC DNA]</scope>
    <source>
        <strain evidence="1 2">BCC06</strain>
    </source>
</reference>
<name>A0A428EJB2_STRMT</name>
<organism evidence="1 2">
    <name type="scientific">Streptococcus mitis</name>
    <dbReference type="NCBI Taxonomy" id="28037"/>
    <lineage>
        <taxon>Bacteria</taxon>
        <taxon>Bacillati</taxon>
        <taxon>Bacillota</taxon>
        <taxon>Bacilli</taxon>
        <taxon>Lactobacillales</taxon>
        <taxon>Streptococcaceae</taxon>
        <taxon>Streptococcus</taxon>
        <taxon>Streptococcus mitis group</taxon>
    </lineage>
</organism>
<comment type="caution">
    <text evidence="1">The sequence shown here is derived from an EMBL/GenBank/DDBJ whole genome shotgun (WGS) entry which is preliminary data.</text>
</comment>
<sequence>MANIRLQNPYMDETIKVRDEYKQILKMLEWLGRGNIDCLQLIQIEPEERMITINPKHFAKVDFYEDEEVE</sequence>
<proteinExistence type="predicted"/>
<accession>A0A428EJB2</accession>
<dbReference type="AlphaFoldDB" id="A0A428EJB2"/>
<dbReference type="Proteomes" id="UP000267438">
    <property type="component" value="Unassembled WGS sequence"/>
</dbReference>
<dbReference type="RefSeq" id="WP_204374300.1">
    <property type="nucleotide sequence ID" value="NZ_RJOH01000007.1"/>
</dbReference>
<evidence type="ECO:0000313" key="1">
    <source>
        <dbReference type="EMBL" id="RSJ12906.1"/>
    </source>
</evidence>
<evidence type="ECO:0000313" key="2">
    <source>
        <dbReference type="Proteomes" id="UP000267438"/>
    </source>
</evidence>
<gene>
    <name evidence="1" type="ORF">D8836_05560</name>
</gene>